<dbReference type="InterPro" id="IPR006201">
    <property type="entry name" value="Neur_channel"/>
</dbReference>
<evidence type="ECO:0000256" key="4">
    <source>
        <dbReference type="ARBA" id="ARBA00022729"/>
    </source>
</evidence>
<dbReference type="Proteomes" id="UP001175271">
    <property type="component" value="Unassembled WGS sequence"/>
</dbReference>
<dbReference type="InterPro" id="IPR006029">
    <property type="entry name" value="Neurotrans-gated_channel_TM"/>
</dbReference>
<dbReference type="InterPro" id="IPR036734">
    <property type="entry name" value="Neur_chan_lig-bd_sf"/>
</dbReference>
<comment type="caution">
    <text evidence="16">Lacks conserved residue(s) required for the propagation of feature annotation.</text>
</comment>
<dbReference type="GO" id="GO:0034707">
    <property type="term" value="C:chloride channel complex"/>
    <property type="evidence" value="ECO:0007669"/>
    <property type="project" value="UniProtKB-KW"/>
</dbReference>
<feature type="domain" description="Neurotransmitter-gated ion-channel ligand-binding" evidence="17">
    <location>
        <begin position="43"/>
        <end position="250"/>
    </location>
</feature>
<feature type="signal peptide" evidence="16">
    <location>
        <begin position="1"/>
        <end position="23"/>
    </location>
</feature>
<dbReference type="GO" id="GO:0005254">
    <property type="term" value="F:chloride channel activity"/>
    <property type="evidence" value="ECO:0007669"/>
    <property type="project" value="UniProtKB-KW"/>
</dbReference>
<evidence type="ECO:0000256" key="9">
    <source>
        <dbReference type="ARBA" id="ARBA00023157"/>
    </source>
</evidence>
<evidence type="ECO:0000256" key="10">
    <source>
        <dbReference type="ARBA" id="ARBA00023173"/>
    </source>
</evidence>
<evidence type="ECO:0000256" key="11">
    <source>
        <dbReference type="ARBA" id="ARBA00023180"/>
    </source>
</evidence>
<dbReference type="GO" id="GO:0004888">
    <property type="term" value="F:transmembrane signaling receptor activity"/>
    <property type="evidence" value="ECO:0007669"/>
    <property type="project" value="InterPro"/>
</dbReference>
<dbReference type="AlphaFoldDB" id="A0AA39I0M2"/>
<keyword evidence="3 16" id="KW-0812">Transmembrane</keyword>
<feature type="transmembrane region" description="Helical" evidence="16">
    <location>
        <begin position="433"/>
        <end position="450"/>
    </location>
</feature>
<keyword evidence="1 16" id="KW-0813">Transport</keyword>
<dbReference type="SUPFAM" id="SSF90112">
    <property type="entry name" value="Neurotransmitter-gated ion-channel transmembrane pore"/>
    <property type="match status" value="3"/>
</dbReference>
<dbReference type="InterPro" id="IPR038050">
    <property type="entry name" value="Neuro_actylchol_rec"/>
</dbReference>
<dbReference type="GO" id="GO:0045211">
    <property type="term" value="C:postsynaptic membrane"/>
    <property type="evidence" value="ECO:0007669"/>
    <property type="project" value="UniProtKB-SubCell"/>
</dbReference>
<keyword evidence="14 16" id="KW-0407">Ion channel</keyword>
<protein>
    <submittedName>
        <fullName evidence="19">Uncharacterized protein</fullName>
    </submittedName>
</protein>
<keyword evidence="12" id="KW-0868">Chloride</keyword>
<keyword evidence="13" id="KW-0628">Postsynaptic cell membrane</keyword>
<dbReference type="PANTHER" id="PTHR18945">
    <property type="entry name" value="NEUROTRANSMITTER GATED ION CHANNEL"/>
    <property type="match status" value="1"/>
</dbReference>
<dbReference type="InterPro" id="IPR036719">
    <property type="entry name" value="Neuro-gated_channel_TM_sf"/>
</dbReference>
<feature type="transmembrane region" description="Helical" evidence="16">
    <location>
        <begin position="286"/>
        <end position="306"/>
    </location>
</feature>
<feature type="transmembrane region" description="Helical" evidence="16">
    <location>
        <begin position="253"/>
        <end position="277"/>
    </location>
</feature>
<evidence type="ECO:0000313" key="20">
    <source>
        <dbReference type="Proteomes" id="UP001175271"/>
    </source>
</evidence>
<keyword evidence="7 16" id="KW-0406">Ion transport</keyword>
<keyword evidence="11" id="KW-0325">Glycoprotein</keyword>
<keyword evidence="4 16" id="KW-0732">Signal</keyword>
<feature type="domain" description="Neurotransmitter-gated ion-channel transmembrane" evidence="18">
    <location>
        <begin position="260"/>
        <end position="356"/>
    </location>
</feature>
<keyword evidence="6" id="KW-0770">Synapse</keyword>
<dbReference type="EMBL" id="JAUCMV010000002">
    <property type="protein sequence ID" value="KAK0415597.1"/>
    <property type="molecule type" value="Genomic_DNA"/>
</dbReference>
<evidence type="ECO:0000256" key="7">
    <source>
        <dbReference type="ARBA" id="ARBA00023065"/>
    </source>
</evidence>
<evidence type="ECO:0000256" key="12">
    <source>
        <dbReference type="ARBA" id="ARBA00023214"/>
    </source>
</evidence>
<evidence type="ECO:0000256" key="15">
    <source>
        <dbReference type="ARBA" id="ARBA00034104"/>
    </source>
</evidence>
<dbReference type="SUPFAM" id="SSF63712">
    <property type="entry name" value="Nicotinic receptor ligand binding domain-like"/>
    <property type="match status" value="1"/>
</dbReference>
<accession>A0AA39I0M2</accession>
<dbReference type="InterPro" id="IPR006028">
    <property type="entry name" value="GABAA/Glycine_rcpt"/>
</dbReference>
<dbReference type="GO" id="GO:0005230">
    <property type="term" value="F:extracellular ligand-gated monoatomic ion channel activity"/>
    <property type="evidence" value="ECO:0007669"/>
    <property type="project" value="InterPro"/>
</dbReference>
<sequence length="997" mass="113849">MNERRLWALAAIALVLFVGRVRTTAFYSEDGSVKKPNTTIISDVLDRLTDSSKYDKRLRPRYGDKPVDVGITIHVSSISAVSEVDMDFTLDFYLRQTWQDPRLAYGKFDLGLDKIESLTVGVDYLDKLWKPDTFFPNEKKSFFHLATTHNSFLRIDPDGTVFTSQRLTVTATCPMKLQLFPMDSQKCKLEIESYGYSVLDINYIFNGSKAISRSEFELPQFVLYDVQITSKIESLSSGKYSRLGVVFLFRRNIGFYIIQIYLPSILIVVISWVSFWLSRDATPARVALGVTTVLTMTTLMTTTNAAMPKVSYVKSIDIFLGVSFLMVFSSLLEYAAVGYISKRLKLNEQKRKQSQQTSSPLPLIADPRAQDLLQPYFNRAYKPFYSSVDRNSNLYSRDLVNPPIQPQLKRLPPIPVKEKWAFRPSNIDKYSRVVFPLIFIMFNFAYWMYFYNINGYTTSDIDYFWGQKQTDNPDTAVAFSDFTLPQFKQTGYRVDITKATTSSGVYVRLYFEIRLSRNLGFYLMNIIIPSVLIVTISWVSFWLNREASPARVGLGVTTVLTMTTLITTTNNSMPKVSYIKGLDVFLNFCFVMVFASLVEYAVVSYMNKKLAQRREKRRKQAEQMQPMEMPMFNNHLLAPIKTPPNMSYEMVAMNSGSSSPSKSLLHADNHLVEIPGDCDCRTIPLVQHPRLVAETTLWPAPFGKAKKATKTCRNVTPSKIDKYSRYIFPLSFITFNDGYTTSTIHYHWCMKGDKKCSKAVAIDDLELPSFRFTGICVNSTVATTSSGSYSRLWVMFVFDRDSGFYMVQIFLPAALIVLLSWVSFWINRDSAPSRTIIGTLTILTETHLLTGTNRRLPPVSYIKAVDIYLGYCYLNVVLALIEYACVAYSKKKHDDKVRKYQKAERRAQAAQPTPDLLQEPLDARLAECTCGQDDGSWFPLSVRRRPQVCCVKHSQIDMCARVFFPFSFFAFNTIYWLTLLTKAGRLQSNSISDVSIC</sequence>
<feature type="transmembrane region" description="Helical" evidence="16">
    <location>
        <begin position="804"/>
        <end position="826"/>
    </location>
</feature>
<evidence type="ECO:0000256" key="8">
    <source>
        <dbReference type="ARBA" id="ARBA00023136"/>
    </source>
</evidence>
<dbReference type="FunFam" id="2.70.170.10:FF:000154">
    <property type="entry name" value="Uncharacterized protein"/>
    <property type="match status" value="1"/>
</dbReference>
<evidence type="ECO:0000256" key="14">
    <source>
        <dbReference type="ARBA" id="ARBA00023303"/>
    </source>
</evidence>
<dbReference type="PROSITE" id="PS00236">
    <property type="entry name" value="NEUROTR_ION_CHANNEL"/>
    <property type="match status" value="1"/>
</dbReference>
<dbReference type="InterPro" id="IPR006202">
    <property type="entry name" value="Neur_chan_lig-bd"/>
</dbReference>
<feature type="transmembrane region" description="Helical" evidence="16">
    <location>
        <begin position="318"/>
        <end position="341"/>
    </location>
</feature>
<reference evidence="19" key="1">
    <citation type="submission" date="2023-06" db="EMBL/GenBank/DDBJ databases">
        <title>Genomic analysis of the entomopathogenic nematode Steinernema hermaphroditum.</title>
        <authorList>
            <person name="Schwarz E.M."/>
            <person name="Heppert J.K."/>
            <person name="Baniya A."/>
            <person name="Schwartz H.T."/>
            <person name="Tan C.-H."/>
            <person name="Antoshechkin I."/>
            <person name="Sternberg P.W."/>
            <person name="Goodrich-Blair H."/>
            <person name="Dillman A.R."/>
        </authorList>
    </citation>
    <scope>NUCLEOTIDE SEQUENCE</scope>
    <source>
        <strain evidence="19">PS9179</strain>
        <tissue evidence="19">Whole animal</tissue>
    </source>
</reference>
<evidence type="ECO:0000256" key="5">
    <source>
        <dbReference type="ARBA" id="ARBA00022989"/>
    </source>
</evidence>
<keyword evidence="9" id="KW-1015">Disulfide bond</keyword>
<feature type="transmembrane region" description="Helical" evidence="16">
    <location>
        <begin position="519"/>
        <end position="543"/>
    </location>
</feature>
<dbReference type="Pfam" id="PF02931">
    <property type="entry name" value="Neur_chan_LBD"/>
    <property type="match status" value="1"/>
</dbReference>
<dbReference type="Gene3D" id="2.70.170.10">
    <property type="entry name" value="Neurotransmitter-gated ion-channel ligand-binding domain"/>
    <property type="match status" value="1"/>
</dbReference>
<evidence type="ECO:0000256" key="16">
    <source>
        <dbReference type="RuleBase" id="RU000687"/>
    </source>
</evidence>
<comment type="subcellular location">
    <subcellularLocation>
        <location evidence="15">Postsynaptic cell membrane</location>
        <topology evidence="15">Multi-pass membrane protein</topology>
    </subcellularLocation>
</comment>
<evidence type="ECO:0000256" key="13">
    <source>
        <dbReference type="ARBA" id="ARBA00023257"/>
    </source>
</evidence>
<feature type="domain" description="Neurotransmitter-gated ion-channel transmembrane" evidence="18">
    <location>
        <begin position="526"/>
        <end position="739"/>
    </location>
</feature>
<evidence type="ECO:0000256" key="2">
    <source>
        <dbReference type="ARBA" id="ARBA00022475"/>
    </source>
</evidence>
<feature type="domain" description="Neurotransmitter-gated ion-channel transmembrane" evidence="18">
    <location>
        <begin position="810"/>
        <end position="915"/>
    </location>
</feature>
<comment type="caution">
    <text evidence="19">The sequence shown here is derived from an EMBL/GenBank/DDBJ whole genome shotgun (WGS) entry which is preliminary data.</text>
</comment>
<comment type="similarity">
    <text evidence="16">Belongs to the ligand-gated ion channel (TC 1.A.9) family.</text>
</comment>
<feature type="transmembrane region" description="Helical" evidence="16">
    <location>
        <begin position="550"/>
        <end position="569"/>
    </location>
</feature>
<dbReference type="Pfam" id="PF02932">
    <property type="entry name" value="Neur_chan_memb"/>
    <property type="match status" value="3"/>
</dbReference>
<dbReference type="PRINTS" id="PR00253">
    <property type="entry name" value="GABAARECEPTR"/>
</dbReference>
<dbReference type="NCBIfam" id="TIGR00860">
    <property type="entry name" value="LIC"/>
    <property type="match status" value="1"/>
</dbReference>
<keyword evidence="20" id="KW-1185">Reference proteome</keyword>
<feature type="chain" id="PRO_5041487885" evidence="16">
    <location>
        <begin position="24"/>
        <end position="997"/>
    </location>
</feature>
<proteinExistence type="inferred from homology"/>
<dbReference type="InterPro" id="IPR018000">
    <property type="entry name" value="Neurotransmitter_ion_chnl_CS"/>
</dbReference>
<feature type="transmembrane region" description="Helical" evidence="16">
    <location>
        <begin position="868"/>
        <end position="889"/>
    </location>
</feature>
<keyword evidence="5 16" id="KW-1133">Transmembrane helix</keyword>
<evidence type="ECO:0000259" key="18">
    <source>
        <dbReference type="Pfam" id="PF02932"/>
    </source>
</evidence>
<evidence type="ECO:0000259" key="17">
    <source>
        <dbReference type="Pfam" id="PF02931"/>
    </source>
</evidence>
<evidence type="ECO:0000256" key="1">
    <source>
        <dbReference type="ARBA" id="ARBA00022448"/>
    </source>
</evidence>
<dbReference type="Gene3D" id="1.20.58.390">
    <property type="entry name" value="Neurotransmitter-gated ion-channel transmembrane domain"/>
    <property type="match status" value="3"/>
</dbReference>
<keyword evidence="2" id="KW-1003">Cell membrane</keyword>
<gene>
    <name evidence="19" type="ORF">QR680_012020</name>
</gene>
<dbReference type="FunFam" id="1.20.58.390:FF:000067">
    <property type="entry name" value="Glycine receptor subunit alpha-2"/>
    <property type="match status" value="2"/>
</dbReference>
<keyword evidence="10" id="KW-0869">Chloride channel</keyword>
<dbReference type="CDD" id="cd19049">
    <property type="entry name" value="LGIC_TM_anion"/>
    <property type="match status" value="3"/>
</dbReference>
<evidence type="ECO:0000256" key="3">
    <source>
        <dbReference type="ARBA" id="ARBA00022692"/>
    </source>
</evidence>
<keyword evidence="8 16" id="KW-0472">Membrane</keyword>
<name>A0AA39I0M2_9BILA</name>
<evidence type="ECO:0000256" key="6">
    <source>
        <dbReference type="ARBA" id="ARBA00023018"/>
    </source>
</evidence>
<feature type="transmembrane region" description="Helical" evidence="16">
    <location>
        <begin position="584"/>
        <end position="607"/>
    </location>
</feature>
<organism evidence="19 20">
    <name type="scientific">Steinernema hermaphroditum</name>
    <dbReference type="NCBI Taxonomy" id="289476"/>
    <lineage>
        <taxon>Eukaryota</taxon>
        <taxon>Metazoa</taxon>
        <taxon>Ecdysozoa</taxon>
        <taxon>Nematoda</taxon>
        <taxon>Chromadorea</taxon>
        <taxon>Rhabditida</taxon>
        <taxon>Tylenchina</taxon>
        <taxon>Panagrolaimomorpha</taxon>
        <taxon>Strongyloidoidea</taxon>
        <taxon>Steinernematidae</taxon>
        <taxon>Steinernema</taxon>
    </lineage>
</organism>
<evidence type="ECO:0000313" key="19">
    <source>
        <dbReference type="EMBL" id="KAK0415597.1"/>
    </source>
</evidence>
<feature type="transmembrane region" description="Helical" evidence="16">
    <location>
        <begin position="962"/>
        <end position="980"/>
    </location>
</feature>
<dbReference type="PRINTS" id="PR00252">
    <property type="entry name" value="NRIONCHANNEL"/>
</dbReference>